<dbReference type="SUPFAM" id="SSF57783">
    <property type="entry name" value="Zinc beta-ribbon"/>
    <property type="match status" value="1"/>
</dbReference>
<dbReference type="RefSeq" id="WP_345257600.1">
    <property type="nucleotide sequence ID" value="NZ_BAABGY010000014.1"/>
</dbReference>
<dbReference type="SUPFAM" id="SSF56731">
    <property type="entry name" value="DNA primase core"/>
    <property type="match status" value="1"/>
</dbReference>
<protein>
    <submittedName>
        <fullName evidence="1">Toprim domain-containing protein</fullName>
    </submittedName>
</protein>
<dbReference type="Gene3D" id="3.90.580.10">
    <property type="entry name" value="Zinc finger, CHC2-type domain"/>
    <property type="match status" value="1"/>
</dbReference>
<proteinExistence type="predicted"/>
<sequence length="303" mass="35051">MKEFSNGLSCKDANSLDLVDYLARLGHTPQKVRGVDYWYLSPLRNERTPSFKVNRRLNVWYDHGEGAGGTLVDFGLRYFACTIPELLVQLFGSFPTIQQLPTFQIGAQEAPEKKLDIHGDRPIQSLSLQRYLHTRKIPISLAQKYLREVVFSLAGKRYLALGFPNRSGGYELRNDWFKGSSTPKDISCCFRGSRELAVFEGFFDFLSFLSIHQKQEVPRLDFLVLNSLSFAPKSLDVLTAYRQVRLYLDNDKAGEKHLRQLLKDCPQAKDERRFYQGYKDLNDWLMHMGKGTRFRQRPPFHSP</sequence>
<evidence type="ECO:0000313" key="2">
    <source>
        <dbReference type="Proteomes" id="UP001501725"/>
    </source>
</evidence>
<organism evidence="1 2">
    <name type="scientific">Flaviaesturariibacter amylovorans</name>
    <dbReference type="NCBI Taxonomy" id="1084520"/>
    <lineage>
        <taxon>Bacteria</taxon>
        <taxon>Pseudomonadati</taxon>
        <taxon>Bacteroidota</taxon>
        <taxon>Chitinophagia</taxon>
        <taxon>Chitinophagales</taxon>
        <taxon>Chitinophagaceae</taxon>
        <taxon>Flaviaestuariibacter</taxon>
    </lineage>
</organism>
<dbReference type="Proteomes" id="UP001501725">
    <property type="component" value="Unassembled WGS sequence"/>
</dbReference>
<dbReference type="EMBL" id="BAABGY010000014">
    <property type="protein sequence ID" value="GAA4341125.1"/>
    <property type="molecule type" value="Genomic_DNA"/>
</dbReference>
<dbReference type="InterPro" id="IPR036977">
    <property type="entry name" value="DNA_primase_Znf_CHC2"/>
</dbReference>
<name>A0ABP8HLT2_9BACT</name>
<gene>
    <name evidence="1" type="ORF">GCM10023184_39310</name>
</gene>
<evidence type="ECO:0000313" key="1">
    <source>
        <dbReference type="EMBL" id="GAA4341125.1"/>
    </source>
</evidence>
<keyword evidence="2" id="KW-1185">Reference proteome</keyword>
<dbReference type="Gene3D" id="3.40.1360.10">
    <property type="match status" value="1"/>
</dbReference>
<accession>A0ABP8HLT2</accession>
<reference evidence="2" key="1">
    <citation type="journal article" date="2019" name="Int. J. Syst. Evol. Microbiol.">
        <title>The Global Catalogue of Microorganisms (GCM) 10K type strain sequencing project: providing services to taxonomists for standard genome sequencing and annotation.</title>
        <authorList>
            <consortium name="The Broad Institute Genomics Platform"/>
            <consortium name="The Broad Institute Genome Sequencing Center for Infectious Disease"/>
            <person name="Wu L."/>
            <person name="Ma J."/>
        </authorList>
    </citation>
    <scope>NUCLEOTIDE SEQUENCE [LARGE SCALE GENOMIC DNA]</scope>
    <source>
        <strain evidence="2">JCM 17919</strain>
    </source>
</reference>
<comment type="caution">
    <text evidence="1">The sequence shown here is derived from an EMBL/GenBank/DDBJ whole genome shotgun (WGS) entry which is preliminary data.</text>
</comment>
<dbReference type="Pfam" id="PF13155">
    <property type="entry name" value="Toprim_2"/>
    <property type="match status" value="1"/>
</dbReference>